<accession>A0A4Z2H1H9</accession>
<comment type="caution">
    <text evidence="2">The sequence shown here is derived from an EMBL/GenBank/DDBJ whole genome shotgun (WGS) entry which is preliminary data.</text>
</comment>
<name>A0A4Z2H1H9_9TELE</name>
<protein>
    <submittedName>
        <fullName evidence="2">Uncharacterized protein</fullName>
    </submittedName>
</protein>
<dbReference type="EMBL" id="SRLO01000359">
    <property type="protein sequence ID" value="TNN59300.1"/>
    <property type="molecule type" value="Genomic_DNA"/>
</dbReference>
<dbReference type="Proteomes" id="UP000314294">
    <property type="component" value="Unassembled WGS sequence"/>
</dbReference>
<organism evidence="2 3">
    <name type="scientific">Liparis tanakae</name>
    <name type="common">Tanaka's snailfish</name>
    <dbReference type="NCBI Taxonomy" id="230148"/>
    <lineage>
        <taxon>Eukaryota</taxon>
        <taxon>Metazoa</taxon>
        <taxon>Chordata</taxon>
        <taxon>Craniata</taxon>
        <taxon>Vertebrata</taxon>
        <taxon>Euteleostomi</taxon>
        <taxon>Actinopterygii</taxon>
        <taxon>Neopterygii</taxon>
        <taxon>Teleostei</taxon>
        <taxon>Neoteleostei</taxon>
        <taxon>Acanthomorphata</taxon>
        <taxon>Eupercaria</taxon>
        <taxon>Perciformes</taxon>
        <taxon>Cottioidei</taxon>
        <taxon>Cottales</taxon>
        <taxon>Liparidae</taxon>
        <taxon>Liparis</taxon>
    </lineage>
</organism>
<proteinExistence type="predicted"/>
<evidence type="ECO:0000313" key="3">
    <source>
        <dbReference type="Proteomes" id="UP000314294"/>
    </source>
</evidence>
<feature type="region of interest" description="Disordered" evidence="1">
    <location>
        <begin position="65"/>
        <end position="84"/>
    </location>
</feature>
<dbReference type="AlphaFoldDB" id="A0A4Z2H1H9"/>
<evidence type="ECO:0000313" key="2">
    <source>
        <dbReference type="EMBL" id="TNN59300.1"/>
    </source>
</evidence>
<sequence length="96" mass="10654">MAFSFGHSGHPAEVNTRPQSPSPLHVQDALQQRQVDCTIHQQQQSFSDDELPEYFMATRGCCSKSRSQRGAAPAGQREGGTGHASCYWCYRGSFFN</sequence>
<evidence type="ECO:0000256" key="1">
    <source>
        <dbReference type="SAM" id="MobiDB-lite"/>
    </source>
</evidence>
<feature type="region of interest" description="Disordered" evidence="1">
    <location>
        <begin position="1"/>
        <end position="27"/>
    </location>
</feature>
<gene>
    <name evidence="2" type="ORF">EYF80_030487</name>
</gene>
<reference evidence="2 3" key="1">
    <citation type="submission" date="2019-03" db="EMBL/GenBank/DDBJ databases">
        <title>First draft genome of Liparis tanakae, snailfish: a comprehensive survey of snailfish specific genes.</title>
        <authorList>
            <person name="Kim W."/>
            <person name="Song I."/>
            <person name="Jeong J.-H."/>
            <person name="Kim D."/>
            <person name="Kim S."/>
            <person name="Ryu S."/>
            <person name="Song J.Y."/>
            <person name="Lee S.K."/>
        </authorList>
    </citation>
    <scope>NUCLEOTIDE SEQUENCE [LARGE SCALE GENOMIC DNA]</scope>
    <source>
        <tissue evidence="2">Muscle</tissue>
    </source>
</reference>
<keyword evidence="3" id="KW-1185">Reference proteome</keyword>